<evidence type="ECO:0000313" key="12">
    <source>
        <dbReference type="EMBL" id="CAD6217555.1"/>
    </source>
</evidence>
<dbReference type="AlphaFoldDB" id="A0A811N308"/>
<evidence type="ECO:0000256" key="9">
    <source>
        <dbReference type="SAM" id="MobiDB-lite"/>
    </source>
</evidence>
<keyword evidence="2" id="KW-0548">Nucleotidyltransferase</keyword>
<sequence>MEPNLKLVLEEIQKLKEEFGRRFDEHNEQWERRFADLKLSRAAHDAAVDKRLDSIELAGADTAYTIGRRVADLEAVRIDPLQDERDDRVTALEVAATDLGTWRPEMEALVDDLRIEMQKLYQGRDFKEEVAGQAGAQSSFRSSTPVEWSSKPTPWTAQPLPPPPPRIDKPVAKPAAAEPTATSSAAGALAAVKAYHRALGLCYKCNAKWSKDHRCAPEVLHAVDALWESLDPDVVPATEHSDDHPPEQVFLAISKSAMSGVPAARTIRLLGSMSGIPVHILVDSGSSSSFISNTTAAKLHHPDSVSMSSCVQVAGGGVLQSSLLLRQVTWTVGSCSFRTDFRVLPLGNFDAILGMDWLEAYSPMQVHWALKWLAVPYADKTQVLQGLPFHIETDAFGSGIGAVLQQNGHPIAFISKALSPRNQGLSVYEKEYLAILMAVEQWRHYLLQVSHNWLDEVVQGYYFDQAAMDLLSQLAASPDSRPPFSLIQGVIRYKNRLWLSSNKSMQLKIMISLHSSPLGGHSGAPATYMPELHKWMADRELMHTVVKQHLLRAQARMKRQADKGRSERQFSVGDMVFLKLQPYIQSSLFHHSNNKLSFKFFGPFQVIQKICLVAYKSAIATTLHSVHPVFHVS</sequence>
<comment type="caution">
    <text evidence="12">The sequence shown here is derived from an EMBL/GenBank/DDBJ whole genome shotgun (WGS) entry which is preliminary data.</text>
</comment>
<dbReference type="GO" id="GO:0003964">
    <property type="term" value="F:RNA-directed DNA polymerase activity"/>
    <property type="evidence" value="ECO:0007669"/>
    <property type="project" value="UniProtKB-KW"/>
</dbReference>
<evidence type="ECO:0000259" key="10">
    <source>
        <dbReference type="Pfam" id="PF17919"/>
    </source>
</evidence>
<keyword evidence="4" id="KW-0255">Endonuclease</keyword>
<evidence type="ECO:0000256" key="8">
    <source>
        <dbReference type="ARBA" id="ARBA00023268"/>
    </source>
</evidence>
<accession>A0A811N308</accession>
<feature type="domain" description="Tf2-1-like SH3-like" evidence="11">
    <location>
        <begin position="573"/>
        <end position="633"/>
    </location>
</feature>
<dbReference type="SUPFAM" id="SSF50630">
    <property type="entry name" value="Acid proteases"/>
    <property type="match status" value="1"/>
</dbReference>
<dbReference type="Proteomes" id="UP000604825">
    <property type="component" value="Unassembled WGS sequence"/>
</dbReference>
<keyword evidence="1" id="KW-0808">Transferase</keyword>
<evidence type="ECO:0000256" key="6">
    <source>
        <dbReference type="ARBA" id="ARBA00022884"/>
    </source>
</evidence>
<dbReference type="InterPro" id="IPR001969">
    <property type="entry name" value="Aspartic_peptidase_AS"/>
</dbReference>
<dbReference type="Gene3D" id="2.40.70.10">
    <property type="entry name" value="Acid Proteases"/>
    <property type="match status" value="1"/>
</dbReference>
<dbReference type="CDD" id="cd00303">
    <property type="entry name" value="retropepsin_like"/>
    <property type="match status" value="1"/>
</dbReference>
<evidence type="ECO:0000259" key="11">
    <source>
        <dbReference type="Pfam" id="PF24626"/>
    </source>
</evidence>
<reference evidence="12" key="1">
    <citation type="submission" date="2020-10" db="EMBL/GenBank/DDBJ databases">
        <authorList>
            <person name="Han B."/>
            <person name="Lu T."/>
            <person name="Zhao Q."/>
            <person name="Huang X."/>
            <person name="Zhao Y."/>
        </authorList>
    </citation>
    <scope>NUCLEOTIDE SEQUENCE</scope>
</reference>
<evidence type="ECO:0000256" key="7">
    <source>
        <dbReference type="ARBA" id="ARBA00022908"/>
    </source>
</evidence>
<dbReference type="Pfam" id="PF08284">
    <property type="entry name" value="RVP_2"/>
    <property type="match status" value="1"/>
</dbReference>
<feature type="compositionally biased region" description="Polar residues" evidence="9">
    <location>
        <begin position="135"/>
        <end position="151"/>
    </location>
</feature>
<keyword evidence="13" id="KW-1185">Reference proteome</keyword>
<evidence type="ECO:0000256" key="5">
    <source>
        <dbReference type="ARBA" id="ARBA00022842"/>
    </source>
</evidence>
<feature type="region of interest" description="Disordered" evidence="9">
    <location>
        <begin position="132"/>
        <end position="179"/>
    </location>
</feature>
<evidence type="ECO:0000256" key="4">
    <source>
        <dbReference type="ARBA" id="ARBA00022759"/>
    </source>
</evidence>
<evidence type="ECO:0000256" key="3">
    <source>
        <dbReference type="ARBA" id="ARBA00022722"/>
    </source>
</evidence>
<keyword evidence="7" id="KW-0229">DNA integration</keyword>
<dbReference type="PROSITE" id="PS00141">
    <property type="entry name" value="ASP_PROTEASE"/>
    <property type="match status" value="1"/>
</dbReference>
<dbReference type="Gene3D" id="3.10.20.370">
    <property type="match status" value="1"/>
</dbReference>
<dbReference type="InterPro" id="IPR043502">
    <property type="entry name" value="DNA/RNA_pol_sf"/>
</dbReference>
<dbReference type="PANTHER" id="PTHR37984">
    <property type="entry name" value="PROTEIN CBG26694"/>
    <property type="match status" value="1"/>
</dbReference>
<keyword evidence="8" id="KW-0511">Multifunctional enzyme</keyword>
<keyword evidence="4" id="KW-0378">Hydrolase</keyword>
<organism evidence="12 13">
    <name type="scientific">Miscanthus lutarioriparius</name>
    <dbReference type="NCBI Taxonomy" id="422564"/>
    <lineage>
        <taxon>Eukaryota</taxon>
        <taxon>Viridiplantae</taxon>
        <taxon>Streptophyta</taxon>
        <taxon>Embryophyta</taxon>
        <taxon>Tracheophyta</taxon>
        <taxon>Spermatophyta</taxon>
        <taxon>Magnoliopsida</taxon>
        <taxon>Liliopsida</taxon>
        <taxon>Poales</taxon>
        <taxon>Poaceae</taxon>
        <taxon>PACMAD clade</taxon>
        <taxon>Panicoideae</taxon>
        <taxon>Andropogonodae</taxon>
        <taxon>Andropogoneae</taxon>
        <taxon>Saccharinae</taxon>
        <taxon>Miscanthus</taxon>
    </lineage>
</organism>
<dbReference type="InterPro" id="IPR050951">
    <property type="entry name" value="Retrovirus_Pol_polyprotein"/>
</dbReference>
<dbReference type="SUPFAM" id="SSF56672">
    <property type="entry name" value="DNA/RNA polymerases"/>
    <property type="match status" value="1"/>
</dbReference>
<dbReference type="InterPro" id="IPR041577">
    <property type="entry name" value="RT_RNaseH_2"/>
</dbReference>
<dbReference type="InterPro" id="IPR021109">
    <property type="entry name" value="Peptidase_aspartic_dom_sf"/>
</dbReference>
<dbReference type="EMBL" id="CAJGYO010000003">
    <property type="protein sequence ID" value="CAD6217555.1"/>
    <property type="molecule type" value="Genomic_DNA"/>
</dbReference>
<gene>
    <name evidence="12" type="ORF">NCGR_LOCUS11534</name>
</gene>
<name>A0A811N308_9POAL</name>
<dbReference type="OrthoDB" id="2013610at2759"/>
<keyword evidence="5" id="KW-0460">Magnesium</keyword>
<dbReference type="PANTHER" id="PTHR37984:SF5">
    <property type="entry name" value="PROTEIN NYNRIN-LIKE"/>
    <property type="match status" value="1"/>
</dbReference>
<evidence type="ECO:0000256" key="1">
    <source>
        <dbReference type="ARBA" id="ARBA00022679"/>
    </source>
</evidence>
<proteinExistence type="predicted"/>
<evidence type="ECO:0008006" key="14">
    <source>
        <dbReference type="Google" id="ProtNLM"/>
    </source>
</evidence>
<dbReference type="GO" id="GO:0004190">
    <property type="term" value="F:aspartic-type endopeptidase activity"/>
    <property type="evidence" value="ECO:0007669"/>
    <property type="project" value="InterPro"/>
</dbReference>
<evidence type="ECO:0000256" key="2">
    <source>
        <dbReference type="ARBA" id="ARBA00022695"/>
    </source>
</evidence>
<dbReference type="GO" id="GO:0006508">
    <property type="term" value="P:proteolysis"/>
    <property type="evidence" value="ECO:0007669"/>
    <property type="project" value="InterPro"/>
</dbReference>
<keyword evidence="3" id="KW-0540">Nuclease</keyword>
<protein>
    <recommendedName>
        <fullName evidence="14">Reverse transcriptase/retrotransposon-derived protein RNase H-like domain-containing protein</fullName>
    </recommendedName>
</protein>
<dbReference type="Pfam" id="PF17919">
    <property type="entry name" value="RT_RNaseH_2"/>
    <property type="match status" value="1"/>
</dbReference>
<dbReference type="InterPro" id="IPR056924">
    <property type="entry name" value="SH3_Tf2-1"/>
</dbReference>
<feature type="domain" description="Reverse transcriptase/retrotransposon-derived protein RNase H-like" evidence="10">
    <location>
        <begin position="386"/>
        <end position="448"/>
    </location>
</feature>
<dbReference type="Pfam" id="PF24626">
    <property type="entry name" value="SH3_Tf2-1"/>
    <property type="match status" value="1"/>
</dbReference>
<evidence type="ECO:0000313" key="13">
    <source>
        <dbReference type="Proteomes" id="UP000604825"/>
    </source>
</evidence>
<keyword evidence="6" id="KW-0694">RNA-binding</keyword>
<dbReference type="GO" id="GO:0004519">
    <property type="term" value="F:endonuclease activity"/>
    <property type="evidence" value="ECO:0007669"/>
    <property type="project" value="UniProtKB-KW"/>
</dbReference>